<keyword evidence="4" id="KW-1185">Reference proteome</keyword>
<sequence length="118" mass="13632">MAYEKIQRQSLIVWLYSSKQLKQLRKFGNIHYVSRRMKYAVLYTDVTNTATTIANLEKLPFVRSVEESHMNEINMDFSLALADLDDNGDYMKALNQTGPSLEEISASFKQDFTISPKE</sequence>
<dbReference type="STRING" id="908337.HMPREF9257_0321"/>
<proteinExistence type="inferred from homology"/>
<comment type="similarity">
    <text evidence="2">Belongs to the UPF0298 family.</text>
</comment>
<dbReference type="HAMAP" id="MF_01126">
    <property type="entry name" value="UPF0298"/>
    <property type="match status" value="1"/>
</dbReference>
<comment type="caution">
    <text evidence="3">The sequence shown here is derived from an EMBL/GenBank/DDBJ whole genome shotgun (WGS) entry which is preliminary data.</text>
</comment>
<comment type="subcellular location">
    <subcellularLocation>
        <location evidence="2">Cytoplasm</location>
    </subcellularLocation>
</comment>
<gene>
    <name evidence="3" type="ORF">HMPREF9257_0321</name>
</gene>
<dbReference type="RefSeq" id="WP_006418003.1">
    <property type="nucleotide sequence ID" value="NZ_AENN01000011.1"/>
</dbReference>
<dbReference type="GO" id="GO:0005737">
    <property type="term" value="C:cytoplasm"/>
    <property type="evidence" value="ECO:0007669"/>
    <property type="project" value="UniProtKB-SubCell"/>
</dbReference>
<organism evidence="3 4">
    <name type="scientific">Eremococcus coleocola ACS-139-V-Col8</name>
    <dbReference type="NCBI Taxonomy" id="908337"/>
    <lineage>
        <taxon>Bacteria</taxon>
        <taxon>Bacillati</taxon>
        <taxon>Bacillota</taxon>
        <taxon>Bacilli</taxon>
        <taxon>Lactobacillales</taxon>
        <taxon>Aerococcaceae</taxon>
        <taxon>Eremococcus</taxon>
    </lineage>
</organism>
<dbReference type="Proteomes" id="UP000005990">
    <property type="component" value="Unassembled WGS sequence"/>
</dbReference>
<dbReference type="InterPro" id="IPR016979">
    <property type="entry name" value="DUF2129"/>
</dbReference>
<dbReference type="Pfam" id="PF09902">
    <property type="entry name" value="DUF2129"/>
    <property type="match status" value="1"/>
</dbReference>
<dbReference type="OrthoDB" id="2990788at2"/>
<dbReference type="AlphaFoldDB" id="E4KNF9"/>
<accession>E4KNF9</accession>
<evidence type="ECO:0000256" key="1">
    <source>
        <dbReference type="ARBA" id="ARBA00022490"/>
    </source>
</evidence>
<keyword evidence="1 2" id="KW-0963">Cytoplasm</keyword>
<dbReference type="EMBL" id="AENN01000011">
    <property type="protein sequence ID" value="EFR31469.1"/>
    <property type="molecule type" value="Genomic_DNA"/>
</dbReference>
<reference evidence="3 4" key="1">
    <citation type="submission" date="2010-10" db="EMBL/GenBank/DDBJ databases">
        <authorList>
            <person name="Durkin A.S."/>
            <person name="Madupu R."/>
            <person name="Torralba M."/>
            <person name="Gillis M."/>
            <person name="Methe B."/>
            <person name="Sutton G."/>
            <person name="Nelson K.E."/>
        </authorList>
    </citation>
    <scope>NUCLEOTIDE SEQUENCE [LARGE SCALE GENOMIC DNA]</scope>
    <source>
        <strain evidence="3 4">ACS-139-V-Col8</strain>
    </source>
</reference>
<name>E4KNF9_9LACT</name>
<evidence type="ECO:0000256" key="2">
    <source>
        <dbReference type="HAMAP-Rule" id="MF_01126"/>
    </source>
</evidence>
<protein>
    <recommendedName>
        <fullName evidence="2">UPF0298 protein HMPREF9257_0321</fullName>
    </recommendedName>
</protein>
<evidence type="ECO:0000313" key="3">
    <source>
        <dbReference type="EMBL" id="EFR31469.1"/>
    </source>
</evidence>
<evidence type="ECO:0000313" key="4">
    <source>
        <dbReference type="Proteomes" id="UP000005990"/>
    </source>
</evidence>
<dbReference type="eggNOG" id="COG4471">
    <property type="taxonomic scope" value="Bacteria"/>
</dbReference>